<dbReference type="AlphaFoldDB" id="N9PX20"/>
<dbReference type="Gene3D" id="3.30.700.10">
    <property type="entry name" value="Glycoprotein, Type 4 Pilin"/>
    <property type="match status" value="1"/>
</dbReference>
<dbReference type="HOGENOM" id="CLU_095965_0_1_6"/>
<dbReference type="GO" id="GO:0005886">
    <property type="term" value="C:plasma membrane"/>
    <property type="evidence" value="ECO:0007669"/>
    <property type="project" value="TreeGrafter"/>
</dbReference>
<dbReference type="OrthoDB" id="9812349at2"/>
<dbReference type="SUPFAM" id="SSF54523">
    <property type="entry name" value="Pili subunits"/>
    <property type="match status" value="1"/>
</dbReference>
<proteinExistence type="predicted"/>
<dbReference type="PATRIC" id="fig|1217706.3.peg.3428"/>
<name>N9PX20_9GAMM</name>
<evidence type="ECO:0000313" key="2">
    <source>
        <dbReference type="EMBL" id="ENX19362.1"/>
    </source>
</evidence>
<dbReference type="EMBL" id="APRW01000016">
    <property type="protein sequence ID" value="ENX19362.1"/>
    <property type="molecule type" value="Genomic_DNA"/>
</dbReference>
<dbReference type="RefSeq" id="WP_005260070.1">
    <property type="nucleotide sequence ID" value="NZ_BMDR01000003.1"/>
</dbReference>
<dbReference type="InterPro" id="IPR008523">
    <property type="entry name" value="DUF805"/>
</dbReference>
<dbReference type="GeneID" id="303683379"/>
<dbReference type="InterPro" id="IPR045584">
    <property type="entry name" value="Pilin-like"/>
</dbReference>
<accession>N9PX20</accession>
<feature type="transmembrane region" description="Helical" evidence="1">
    <location>
        <begin position="137"/>
        <end position="161"/>
    </location>
</feature>
<sequence length="181" mass="20584">MNSSTQTVDHPLSAKGRFGRLSYAAWTFLSSIIFFIIFFVLALSTGLFTESSSQEPNFSIFFIIVLGIIYIGFIYLSFVFTIRRLHDRNQSGWLSLLMLVPIANLFLMIYLFCAKGTEGENNFGLARITSDWEKVLGWIYIIIIPLAFIFGILAAIAIPAYQDYVQRSQQAQIEQQINQAK</sequence>
<keyword evidence="1" id="KW-0472">Membrane</keyword>
<comment type="caution">
    <text evidence="2">The sequence shown here is derived from an EMBL/GenBank/DDBJ whole genome shotgun (WGS) entry which is preliminary data.</text>
</comment>
<evidence type="ECO:0008006" key="4">
    <source>
        <dbReference type="Google" id="ProtNLM"/>
    </source>
</evidence>
<dbReference type="PANTHER" id="PTHR34980">
    <property type="entry name" value="INNER MEMBRANE PROTEIN-RELATED-RELATED"/>
    <property type="match status" value="1"/>
</dbReference>
<evidence type="ECO:0000256" key="1">
    <source>
        <dbReference type="SAM" id="Phobius"/>
    </source>
</evidence>
<reference evidence="2 3" key="1">
    <citation type="submission" date="2013-02" db="EMBL/GenBank/DDBJ databases">
        <title>The Genome Sequence of Acinetobacter sp. NIPH 2168.</title>
        <authorList>
            <consortium name="The Broad Institute Genome Sequencing Platform"/>
            <consortium name="The Broad Institute Genome Sequencing Center for Infectious Disease"/>
            <person name="Cerqueira G."/>
            <person name="Feldgarden M."/>
            <person name="Courvalin P."/>
            <person name="Perichon B."/>
            <person name="Grillot-Courvalin C."/>
            <person name="Clermont D."/>
            <person name="Rocha E."/>
            <person name="Yoon E.-J."/>
            <person name="Nemec A."/>
            <person name="Walker B."/>
            <person name="Young S.K."/>
            <person name="Zeng Q."/>
            <person name="Gargeya S."/>
            <person name="Fitzgerald M."/>
            <person name="Haas B."/>
            <person name="Abouelleil A."/>
            <person name="Alvarado L."/>
            <person name="Arachchi H.M."/>
            <person name="Berlin A.M."/>
            <person name="Chapman S.B."/>
            <person name="Dewar J."/>
            <person name="Goldberg J."/>
            <person name="Griggs A."/>
            <person name="Gujja S."/>
            <person name="Hansen M."/>
            <person name="Howarth C."/>
            <person name="Imamovic A."/>
            <person name="Larimer J."/>
            <person name="McCowan C."/>
            <person name="Murphy C."/>
            <person name="Neiman D."/>
            <person name="Pearson M."/>
            <person name="Priest M."/>
            <person name="Roberts A."/>
            <person name="Saif S."/>
            <person name="Shea T."/>
            <person name="Sisk P."/>
            <person name="Sykes S."/>
            <person name="Wortman J."/>
            <person name="Nusbaum C."/>
            <person name="Birren B."/>
        </authorList>
    </citation>
    <scope>NUCLEOTIDE SEQUENCE [LARGE SCALE GENOMIC DNA]</scope>
    <source>
        <strain evidence="2 3">NIPH 2168</strain>
    </source>
</reference>
<feature type="transmembrane region" description="Helical" evidence="1">
    <location>
        <begin position="60"/>
        <end position="82"/>
    </location>
</feature>
<keyword evidence="1" id="KW-1133">Transmembrane helix</keyword>
<keyword evidence="1" id="KW-0812">Transmembrane</keyword>
<feature type="transmembrane region" description="Helical" evidence="1">
    <location>
        <begin position="94"/>
        <end position="117"/>
    </location>
</feature>
<gene>
    <name evidence="2" type="ORF">F892_03528</name>
</gene>
<feature type="transmembrane region" description="Helical" evidence="1">
    <location>
        <begin position="21"/>
        <end position="48"/>
    </location>
</feature>
<organism evidence="2 3">
    <name type="scientific">Acinetobacter vivianii</name>
    <dbReference type="NCBI Taxonomy" id="1776742"/>
    <lineage>
        <taxon>Bacteria</taxon>
        <taxon>Pseudomonadati</taxon>
        <taxon>Pseudomonadota</taxon>
        <taxon>Gammaproteobacteria</taxon>
        <taxon>Moraxellales</taxon>
        <taxon>Moraxellaceae</taxon>
        <taxon>Acinetobacter</taxon>
    </lineage>
</organism>
<dbReference type="Proteomes" id="UP000013173">
    <property type="component" value="Unassembled WGS sequence"/>
</dbReference>
<protein>
    <recommendedName>
        <fullName evidence="4">DUF805 domain-containing protein</fullName>
    </recommendedName>
</protein>
<keyword evidence="3" id="KW-1185">Reference proteome</keyword>
<dbReference type="Pfam" id="PF05656">
    <property type="entry name" value="DUF805"/>
    <property type="match status" value="1"/>
</dbReference>
<evidence type="ECO:0000313" key="3">
    <source>
        <dbReference type="Proteomes" id="UP000013173"/>
    </source>
</evidence>